<gene>
    <name evidence="1" type="ORF">GCM10022204_20630</name>
</gene>
<reference evidence="2" key="1">
    <citation type="journal article" date="2019" name="Int. J. Syst. Evol. Microbiol.">
        <title>The Global Catalogue of Microorganisms (GCM) 10K type strain sequencing project: providing services to taxonomists for standard genome sequencing and annotation.</title>
        <authorList>
            <consortium name="The Broad Institute Genomics Platform"/>
            <consortium name="The Broad Institute Genome Sequencing Center for Infectious Disease"/>
            <person name="Wu L."/>
            <person name="Ma J."/>
        </authorList>
    </citation>
    <scope>NUCLEOTIDE SEQUENCE [LARGE SCALE GENOMIC DNA]</scope>
    <source>
        <strain evidence="2">JCM 16548</strain>
    </source>
</reference>
<name>A0ABP7DE81_9ACTN</name>
<evidence type="ECO:0000313" key="2">
    <source>
        <dbReference type="Proteomes" id="UP001500051"/>
    </source>
</evidence>
<protein>
    <submittedName>
        <fullName evidence="1">Uncharacterized protein</fullName>
    </submittedName>
</protein>
<dbReference type="Proteomes" id="UP001500051">
    <property type="component" value="Unassembled WGS sequence"/>
</dbReference>
<sequence>MKFLRKLFGRDTDDEGEDVEIRLDQEQRGRQLLQLEKSLDQLVREMRTCESLDNPGWRPRVNEYSRLAGEAMTLRRGEITREGVLDLVFAIRPLFSGAPPTGMEHLVPLQETVLEAAEQLRVLSPDERG</sequence>
<dbReference type="EMBL" id="BAAAYX010000004">
    <property type="protein sequence ID" value="GAA3703267.1"/>
    <property type="molecule type" value="Genomic_DNA"/>
</dbReference>
<comment type="caution">
    <text evidence="1">The sequence shown here is derived from an EMBL/GenBank/DDBJ whole genome shotgun (WGS) entry which is preliminary data.</text>
</comment>
<dbReference type="RefSeq" id="WP_344812237.1">
    <property type="nucleotide sequence ID" value="NZ_BAAAYX010000004.1"/>
</dbReference>
<proteinExistence type="predicted"/>
<organism evidence="1 2">
    <name type="scientific">Microlunatus aurantiacus</name>
    <dbReference type="NCBI Taxonomy" id="446786"/>
    <lineage>
        <taxon>Bacteria</taxon>
        <taxon>Bacillati</taxon>
        <taxon>Actinomycetota</taxon>
        <taxon>Actinomycetes</taxon>
        <taxon>Propionibacteriales</taxon>
        <taxon>Propionibacteriaceae</taxon>
        <taxon>Microlunatus</taxon>
    </lineage>
</organism>
<evidence type="ECO:0000313" key="1">
    <source>
        <dbReference type="EMBL" id="GAA3703267.1"/>
    </source>
</evidence>
<keyword evidence="2" id="KW-1185">Reference proteome</keyword>
<accession>A0ABP7DE81</accession>